<evidence type="ECO:0000313" key="2">
    <source>
        <dbReference type="EMBL" id="MPC58837.1"/>
    </source>
</evidence>
<evidence type="ECO:0000256" key="1">
    <source>
        <dbReference type="SAM" id="MobiDB-lite"/>
    </source>
</evidence>
<reference evidence="2 3" key="1">
    <citation type="submission" date="2019-05" db="EMBL/GenBank/DDBJ databases">
        <title>Another draft genome of Portunus trituberculatus and its Hox gene families provides insights of decapod evolution.</title>
        <authorList>
            <person name="Jeong J.-H."/>
            <person name="Song I."/>
            <person name="Kim S."/>
            <person name="Choi T."/>
            <person name="Kim D."/>
            <person name="Ryu S."/>
            <person name="Kim W."/>
        </authorList>
    </citation>
    <scope>NUCLEOTIDE SEQUENCE [LARGE SCALE GENOMIC DNA]</scope>
    <source>
        <tissue evidence="2">Muscle</tissue>
    </source>
</reference>
<evidence type="ECO:0000313" key="3">
    <source>
        <dbReference type="Proteomes" id="UP000324222"/>
    </source>
</evidence>
<feature type="compositionally biased region" description="Basic residues" evidence="1">
    <location>
        <begin position="68"/>
        <end position="85"/>
    </location>
</feature>
<sequence>MHAGPSIGPKQRDRARARPQPARAQPHALHSRGLQHRTQEQISTALWAPVCDLWREPCGATTPSGPPRHGRVGRHCRGRGTRTAHPRGAEWETPAKKQSGRWQWRETRASCRNTGGTAPRGWSLGTDGSTKEVPRSHLPASLPRAAPPFSLPFSAHPSLAQPLTLTFPRRPIYSLHHHIVLRK</sequence>
<feature type="region of interest" description="Disordered" evidence="1">
    <location>
        <begin position="60"/>
        <end position="137"/>
    </location>
</feature>
<dbReference type="AlphaFoldDB" id="A0A5B7GNJ5"/>
<accession>A0A5B7GNJ5</accession>
<proteinExistence type="predicted"/>
<feature type="compositionally biased region" description="Low complexity" evidence="1">
    <location>
        <begin position="18"/>
        <end position="28"/>
    </location>
</feature>
<dbReference type="Proteomes" id="UP000324222">
    <property type="component" value="Unassembled WGS sequence"/>
</dbReference>
<organism evidence="2 3">
    <name type="scientific">Portunus trituberculatus</name>
    <name type="common">Swimming crab</name>
    <name type="synonym">Neptunus trituberculatus</name>
    <dbReference type="NCBI Taxonomy" id="210409"/>
    <lineage>
        <taxon>Eukaryota</taxon>
        <taxon>Metazoa</taxon>
        <taxon>Ecdysozoa</taxon>
        <taxon>Arthropoda</taxon>
        <taxon>Crustacea</taxon>
        <taxon>Multicrustacea</taxon>
        <taxon>Malacostraca</taxon>
        <taxon>Eumalacostraca</taxon>
        <taxon>Eucarida</taxon>
        <taxon>Decapoda</taxon>
        <taxon>Pleocyemata</taxon>
        <taxon>Brachyura</taxon>
        <taxon>Eubrachyura</taxon>
        <taxon>Portunoidea</taxon>
        <taxon>Portunidae</taxon>
        <taxon>Portuninae</taxon>
        <taxon>Portunus</taxon>
    </lineage>
</organism>
<name>A0A5B7GNJ5_PORTR</name>
<comment type="caution">
    <text evidence="2">The sequence shown here is derived from an EMBL/GenBank/DDBJ whole genome shotgun (WGS) entry which is preliminary data.</text>
</comment>
<gene>
    <name evidence="2" type="ORF">E2C01_052848</name>
</gene>
<keyword evidence="3" id="KW-1185">Reference proteome</keyword>
<feature type="region of interest" description="Disordered" evidence="1">
    <location>
        <begin position="1"/>
        <end position="35"/>
    </location>
</feature>
<dbReference type="EMBL" id="VSRR010016033">
    <property type="protein sequence ID" value="MPC58837.1"/>
    <property type="molecule type" value="Genomic_DNA"/>
</dbReference>
<protein>
    <submittedName>
        <fullName evidence="2">Uncharacterized protein</fullName>
    </submittedName>
</protein>